<comment type="caution">
    <text evidence="2">The sequence shown here is derived from an EMBL/GenBank/DDBJ whole genome shotgun (WGS) entry which is preliminary data.</text>
</comment>
<proteinExistence type="predicted"/>
<dbReference type="RefSeq" id="WP_048547975.1">
    <property type="nucleotide sequence ID" value="NZ_HF571038.1"/>
</dbReference>
<sequence length="311" mass="33534">MGWAGLGRDETDVRYLPRDVRSGFVAALPRPTLAVAEAVRFSEGDRVTHHVVNALRLDDIEADVANELTAPDSAIWRTVWINDLIDAGTFHTVPASPTTFAPYLGQSERVVAGGPYTLYDFVSAGDGSYIHKSGGGFFMLGGAGMMAVGAGAMPAGAAFRGIGNANRKAEAEALAQRRWRVAGSGVVHVSQYGFYLHDPNGLHAWSWEPIRSAELLAPRTVTFAGDSDRGPIQWIVESDWAELIFSFWARIRHPAHPQFHSGTWVPPGWSQRVLDSSYDCLGSPPGAGPTSSPDRATLPEQEGLQAIKIGQ</sequence>
<feature type="compositionally biased region" description="Low complexity" evidence="1">
    <location>
        <begin position="282"/>
        <end position="293"/>
    </location>
</feature>
<dbReference type="Proteomes" id="UP000035720">
    <property type="component" value="Unassembled WGS sequence"/>
</dbReference>
<organism evidence="2 3">
    <name type="scientific">Nostocoides jenkinsii Ben 74</name>
    <dbReference type="NCBI Taxonomy" id="1193518"/>
    <lineage>
        <taxon>Bacteria</taxon>
        <taxon>Bacillati</taxon>
        <taxon>Actinomycetota</taxon>
        <taxon>Actinomycetes</taxon>
        <taxon>Micrococcales</taxon>
        <taxon>Intrasporangiaceae</taxon>
        <taxon>Nostocoides</taxon>
    </lineage>
</organism>
<protein>
    <submittedName>
        <fullName evidence="2">Uncharacterized protein</fullName>
    </submittedName>
</protein>
<gene>
    <name evidence="2" type="ORF">BN13_1080006</name>
</gene>
<name>A0A077M9Z2_9MICO</name>
<dbReference type="STRING" id="1193518.BN13_1080006"/>
<accession>A0A077M9Z2</accession>
<feature type="region of interest" description="Disordered" evidence="1">
    <location>
        <begin position="282"/>
        <end position="311"/>
    </location>
</feature>
<evidence type="ECO:0000256" key="1">
    <source>
        <dbReference type="SAM" id="MobiDB-lite"/>
    </source>
</evidence>
<dbReference type="EMBL" id="CAJC01000011">
    <property type="protein sequence ID" value="CCI51533.1"/>
    <property type="molecule type" value="Genomic_DNA"/>
</dbReference>
<keyword evidence="3" id="KW-1185">Reference proteome</keyword>
<dbReference type="AlphaFoldDB" id="A0A077M9Z2"/>
<evidence type="ECO:0000313" key="3">
    <source>
        <dbReference type="Proteomes" id="UP000035720"/>
    </source>
</evidence>
<reference evidence="2 3" key="1">
    <citation type="journal article" date="2013" name="ISME J.">
        <title>A metabolic model for members of the genus Tetrasphaera involved in enhanced biological phosphorus removal.</title>
        <authorList>
            <person name="Kristiansen R."/>
            <person name="Nguyen H.T.T."/>
            <person name="Saunders A.M."/>
            <person name="Nielsen J.L."/>
            <person name="Wimmer R."/>
            <person name="Le V.Q."/>
            <person name="McIlroy S.J."/>
            <person name="Petrovski S."/>
            <person name="Seviour R.J."/>
            <person name="Calteau A."/>
            <person name="Nielsen K.L."/>
            <person name="Nielsen P.H."/>
        </authorList>
    </citation>
    <scope>NUCLEOTIDE SEQUENCE [LARGE SCALE GENOMIC DNA]</scope>
    <source>
        <strain evidence="2 3">Ben 74</strain>
    </source>
</reference>
<evidence type="ECO:0000313" key="2">
    <source>
        <dbReference type="EMBL" id="CCI51533.1"/>
    </source>
</evidence>